<dbReference type="Gene3D" id="4.10.280.10">
    <property type="entry name" value="Helix-loop-helix DNA-binding domain"/>
    <property type="match status" value="1"/>
</dbReference>
<keyword evidence="2" id="KW-0805">Transcription regulation</keyword>
<evidence type="ECO:0000256" key="2">
    <source>
        <dbReference type="ARBA" id="ARBA00023015"/>
    </source>
</evidence>
<dbReference type="SUPFAM" id="SSF47459">
    <property type="entry name" value="HLH, helix-loop-helix DNA-binding domain"/>
    <property type="match status" value="1"/>
</dbReference>
<name>A0A0B7N060_9FUNG</name>
<dbReference type="STRING" id="35722.A0A0B7N060"/>
<dbReference type="PROSITE" id="PS50888">
    <property type="entry name" value="BHLH"/>
    <property type="match status" value="1"/>
</dbReference>
<keyword evidence="4" id="KW-0804">Transcription</keyword>
<dbReference type="EMBL" id="LN719599">
    <property type="protein sequence ID" value="CEP08519.1"/>
    <property type="molecule type" value="Genomic_DNA"/>
</dbReference>
<feature type="coiled-coil region" evidence="6">
    <location>
        <begin position="69"/>
        <end position="96"/>
    </location>
</feature>
<dbReference type="Pfam" id="PF00010">
    <property type="entry name" value="HLH"/>
    <property type="match status" value="1"/>
</dbReference>
<dbReference type="AlphaFoldDB" id="A0A0B7N060"/>
<dbReference type="PANTHER" id="PTHR45776:SF2">
    <property type="entry name" value="MIP04163P"/>
    <property type="match status" value="1"/>
</dbReference>
<dbReference type="PANTHER" id="PTHR45776">
    <property type="entry name" value="MIP04163P"/>
    <property type="match status" value="1"/>
</dbReference>
<dbReference type="GO" id="GO:0005634">
    <property type="term" value="C:nucleus"/>
    <property type="evidence" value="ECO:0007669"/>
    <property type="project" value="UniProtKB-SubCell"/>
</dbReference>
<proteinExistence type="predicted"/>
<keyword evidence="10" id="KW-1185">Reference proteome</keyword>
<gene>
    <name evidence="9" type="primary">PARPA_01841.1 scaffold 1618</name>
</gene>
<accession>A0A0B7N060</accession>
<dbReference type="GO" id="GO:0000981">
    <property type="term" value="F:DNA-binding transcription factor activity, RNA polymerase II-specific"/>
    <property type="evidence" value="ECO:0007669"/>
    <property type="project" value="TreeGrafter"/>
</dbReference>
<feature type="domain" description="BHLH" evidence="8">
    <location>
        <begin position="7"/>
        <end position="79"/>
    </location>
</feature>
<sequence>MFEKRRRRRESHNAVERRRRDNINERIQELCTLLPEKLLDSAPTSSNVMSVSNGQVGSNGRAINKGTILKLSVDHIKELREEVSKYQEQIKKLEYMIECAKRGELIPDTTAAPTMNPNPTHSTFDAPDNAPRGGHQRVGSIQFRQQFNSLQLGPE</sequence>
<protein>
    <recommendedName>
        <fullName evidence="8">BHLH domain-containing protein</fullName>
    </recommendedName>
</protein>
<dbReference type="GO" id="GO:0000978">
    <property type="term" value="F:RNA polymerase II cis-regulatory region sequence-specific DNA binding"/>
    <property type="evidence" value="ECO:0007669"/>
    <property type="project" value="TreeGrafter"/>
</dbReference>
<keyword evidence="6" id="KW-0175">Coiled coil</keyword>
<dbReference type="InterPro" id="IPR036638">
    <property type="entry name" value="HLH_DNA-bd_sf"/>
</dbReference>
<feature type="compositionally biased region" description="Low complexity" evidence="7">
    <location>
        <begin position="108"/>
        <end position="120"/>
    </location>
</feature>
<feature type="region of interest" description="Disordered" evidence="7">
    <location>
        <begin position="108"/>
        <end position="141"/>
    </location>
</feature>
<evidence type="ECO:0000259" key="8">
    <source>
        <dbReference type="PROSITE" id="PS50888"/>
    </source>
</evidence>
<evidence type="ECO:0000256" key="4">
    <source>
        <dbReference type="ARBA" id="ARBA00023163"/>
    </source>
</evidence>
<evidence type="ECO:0000256" key="1">
    <source>
        <dbReference type="ARBA" id="ARBA00004123"/>
    </source>
</evidence>
<dbReference type="SMART" id="SM00353">
    <property type="entry name" value="HLH"/>
    <property type="match status" value="1"/>
</dbReference>
<organism evidence="9 10">
    <name type="scientific">Parasitella parasitica</name>
    <dbReference type="NCBI Taxonomy" id="35722"/>
    <lineage>
        <taxon>Eukaryota</taxon>
        <taxon>Fungi</taxon>
        <taxon>Fungi incertae sedis</taxon>
        <taxon>Mucoromycota</taxon>
        <taxon>Mucoromycotina</taxon>
        <taxon>Mucoromycetes</taxon>
        <taxon>Mucorales</taxon>
        <taxon>Mucorineae</taxon>
        <taxon>Mucoraceae</taxon>
        <taxon>Parasitella</taxon>
    </lineage>
</organism>
<evidence type="ECO:0000256" key="3">
    <source>
        <dbReference type="ARBA" id="ARBA00023125"/>
    </source>
</evidence>
<dbReference type="InterPro" id="IPR011598">
    <property type="entry name" value="bHLH_dom"/>
</dbReference>
<evidence type="ECO:0000313" key="10">
    <source>
        <dbReference type="Proteomes" id="UP000054107"/>
    </source>
</evidence>
<reference evidence="9 10" key="1">
    <citation type="submission" date="2014-09" db="EMBL/GenBank/DDBJ databases">
        <authorList>
            <person name="Ellenberger Sabrina"/>
        </authorList>
    </citation>
    <scope>NUCLEOTIDE SEQUENCE [LARGE SCALE GENOMIC DNA]</scope>
    <source>
        <strain evidence="9 10">CBS 412.66</strain>
    </source>
</reference>
<dbReference type="GO" id="GO:0046983">
    <property type="term" value="F:protein dimerization activity"/>
    <property type="evidence" value="ECO:0007669"/>
    <property type="project" value="InterPro"/>
</dbReference>
<comment type="subcellular location">
    <subcellularLocation>
        <location evidence="1">Nucleus</location>
    </subcellularLocation>
</comment>
<keyword evidence="5" id="KW-0539">Nucleus</keyword>
<evidence type="ECO:0000256" key="6">
    <source>
        <dbReference type="SAM" id="Coils"/>
    </source>
</evidence>
<dbReference type="Proteomes" id="UP000054107">
    <property type="component" value="Unassembled WGS sequence"/>
</dbReference>
<dbReference type="OrthoDB" id="690068at2759"/>
<keyword evidence="3" id="KW-0238">DNA-binding</keyword>
<evidence type="ECO:0000256" key="7">
    <source>
        <dbReference type="SAM" id="MobiDB-lite"/>
    </source>
</evidence>
<evidence type="ECO:0000256" key="5">
    <source>
        <dbReference type="ARBA" id="ARBA00023242"/>
    </source>
</evidence>
<evidence type="ECO:0000313" key="9">
    <source>
        <dbReference type="EMBL" id="CEP08519.1"/>
    </source>
</evidence>